<evidence type="ECO:0000313" key="3">
    <source>
        <dbReference type="Proteomes" id="UP000244930"/>
    </source>
</evidence>
<dbReference type="CDD" id="cd03811">
    <property type="entry name" value="GT4_GT28_WabH-like"/>
    <property type="match status" value="1"/>
</dbReference>
<dbReference type="InterPro" id="IPR028098">
    <property type="entry name" value="Glyco_trans_4-like_N"/>
</dbReference>
<dbReference type="PANTHER" id="PTHR12526">
    <property type="entry name" value="GLYCOSYLTRANSFERASE"/>
    <property type="match status" value="1"/>
</dbReference>
<dbReference type="Proteomes" id="UP000244930">
    <property type="component" value="Chromosome"/>
</dbReference>
<protein>
    <submittedName>
        <fullName evidence="2">Glycosyltransferase</fullName>
    </submittedName>
</protein>
<evidence type="ECO:0000313" key="2">
    <source>
        <dbReference type="EMBL" id="AWI76847.1"/>
    </source>
</evidence>
<accession>A0A2U8GT16</accession>
<evidence type="ECO:0000259" key="1">
    <source>
        <dbReference type="Pfam" id="PF13439"/>
    </source>
</evidence>
<dbReference type="AlphaFoldDB" id="A0A2U8GT16"/>
<dbReference type="GO" id="GO:0016757">
    <property type="term" value="F:glycosyltransferase activity"/>
    <property type="evidence" value="ECO:0007669"/>
    <property type="project" value="UniProtKB-ARBA"/>
</dbReference>
<dbReference type="EMBL" id="CP022187">
    <property type="protein sequence ID" value="AWI76847.1"/>
    <property type="molecule type" value="Genomic_DNA"/>
</dbReference>
<name>A0A2U8GT16_9RHOO</name>
<organism evidence="2 3">
    <name type="scientific">Parazoarcus communis</name>
    <dbReference type="NCBI Taxonomy" id="41977"/>
    <lineage>
        <taxon>Bacteria</taxon>
        <taxon>Pseudomonadati</taxon>
        <taxon>Pseudomonadota</taxon>
        <taxon>Betaproteobacteria</taxon>
        <taxon>Rhodocyclales</taxon>
        <taxon>Zoogloeaceae</taxon>
        <taxon>Parazoarcus</taxon>
    </lineage>
</organism>
<proteinExistence type="predicted"/>
<dbReference type="SUPFAM" id="SSF53756">
    <property type="entry name" value="UDP-Glycosyltransferase/glycogen phosphorylase"/>
    <property type="match status" value="1"/>
</dbReference>
<dbReference type="Pfam" id="PF13692">
    <property type="entry name" value="Glyco_trans_1_4"/>
    <property type="match status" value="1"/>
</dbReference>
<reference evidence="2 3" key="1">
    <citation type="submission" date="2017-06" db="EMBL/GenBank/DDBJ databases">
        <title>Azoarcus.</title>
        <authorList>
            <person name="Woo J.-H."/>
            <person name="Kim H.-S."/>
        </authorList>
    </citation>
    <scope>NUCLEOTIDE SEQUENCE [LARGE SCALE GENOMIC DNA]</scope>
    <source>
        <strain evidence="2 3">TSPY31</strain>
    </source>
</reference>
<gene>
    <name evidence="2" type="ORF">CEW83_17790</name>
</gene>
<dbReference type="Pfam" id="PF13439">
    <property type="entry name" value="Glyco_transf_4"/>
    <property type="match status" value="1"/>
</dbReference>
<feature type="domain" description="Glycosyltransferase subfamily 4-like N-terminal" evidence="1">
    <location>
        <begin position="30"/>
        <end position="178"/>
    </location>
</feature>
<dbReference type="KEGG" id="acom:CEW83_17790"/>
<dbReference type="Gene3D" id="3.40.50.2000">
    <property type="entry name" value="Glycogen Phosphorylase B"/>
    <property type="match status" value="2"/>
</dbReference>
<keyword evidence="3" id="KW-1185">Reference proteome</keyword>
<keyword evidence="2" id="KW-0808">Transferase</keyword>
<dbReference type="RefSeq" id="WP_108950546.1">
    <property type="nucleotide sequence ID" value="NZ_CP022187.1"/>
</dbReference>
<sequence>MKRRIKVLQLQPDFNVKHHSFADLAEQIVLSLPASDYEVVSAFLKGRPAGDDPVSRAERSVYFDFSDAQLKGARLRALWRLFRFCREERFDVVICNRFKPVNMMLLLNRWLRIPLCIGIAHNLGDYERSYRRRQVSLRADAHWRFVGVSAAVRDELIGYGSGFTPQNTVAITNAIDIDQAESLQLDRDAARQALGLSATARVIGTIGRQVPVKGYRYLVQAFARIADRHADAQLILIGDGREHAGLKDEVARLGLEGRVLLPGMRPYAMQYVRAFDVWIMPSLAEGFPLALLEGMSGRLPVIASDIPSMHELVAGAEGLLVPPTDVDALAEAMDCYLAVSPDELRSKGGRCYNYLKAHHGISEYRAAYRRLIESGLRANTEGER</sequence>